<accession>A0A372NPC8</accession>
<proteinExistence type="predicted"/>
<dbReference type="EMBL" id="QWDC01000003">
    <property type="protein sequence ID" value="RFZ90718.1"/>
    <property type="molecule type" value="Genomic_DNA"/>
</dbReference>
<keyword evidence="2" id="KW-1185">Reference proteome</keyword>
<dbReference type="Proteomes" id="UP000264217">
    <property type="component" value="Unassembled WGS sequence"/>
</dbReference>
<name>A0A372NPC8_9SPHI</name>
<comment type="caution">
    <text evidence="1">The sequence shown here is derived from an EMBL/GenBank/DDBJ whole genome shotgun (WGS) entry which is preliminary data.</text>
</comment>
<evidence type="ECO:0000313" key="2">
    <source>
        <dbReference type="Proteomes" id="UP000264217"/>
    </source>
</evidence>
<dbReference type="OrthoDB" id="1444051at2"/>
<protein>
    <submittedName>
        <fullName evidence="1">Uncharacterized protein</fullName>
    </submittedName>
</protein>
<sequence length="75" mass="8761">MNGLLPTGDALVFEARLILNPALQEEVLLHKQTLALVKQYGREALRKDIEDIHQQLFSHPQHRSFKDSILRFFKH</sequence>
<organism evidence="1 2">
    <name type="scientific">Mucilaginibacter conchicola</name>
    <dbReference type="NCBI Taxonomy" id="2303333"/>
    <lineage>
        <taxon>Bacteria</taxon>
        <taxon>Pseudomonadati</taxon>
        <taxon>Bacteroidota</taxon>
        <taxon>Sphingobacteriia</taxon>
        <taxon>Sphingobacteriales</taxon>
        <taxon>Sphingobacteriaceae</taxon>
        <taxon>Mucilaginibacter</taxon>
    </lineage>
</organism>
<gene>
    <name evidence="1" type="ORF">D0C36_17305</name>
</gene>
<dbReference type="AlphaFoldDB" id="A0A372NPC8"/>
<reference evidence="1 2" key="1">
    <citation type="submission" date="2018-08" db="EMBL/GenBank/DDBJ databases">
        <title>Mucilaginibacter sp. MYSH2.</title>
        <authorList>
            <person name="Seo T."/>
        </authorList>
    </citation>
    <scope>NUCLEOTIDE SEQUENCE [LARGE SCALE GENOMIC DNA]</scope>
    <source>
        <strain evidence="1 2">MYSH2</strain>
    </source>
</reference>
<evidence type="ECO:0000313" key="1">
    <source>
        <dbReference type="EMBL" id="RFZ90718.1"/>
    </source>
</evidence>